<gene>
    <name evidence="2" type="ORF">RN001_015503</name>
</gene>
<feature type="chain" id="PRO_5043020984" description="Protease inhibitor" evidence="1">
    <location>
        <begin position="18"/>
        <end position="90"/>
    </location>
</feature>
<keyword evidence="1" id="KW-0732">Signal</keyword>
<keyword evidence="3" id="KW-1185">Reference proteome</keyword>
<name>A0AAN7NZ93_9COLE</name>
<dbReference type="AlphaFoldDB" id="A0AAN7NZ93"/>
<evidence type="ECO:0000256" key="1">
    <source>
        <dbReference type="SAM" id="SignalP"/>
    </source>
</evidence>
<evidence type="ECO:0008006" key="4">
    <source>
        <dbReference type="Google" id="ProtNLM"/>
    </source>
</evidence>
<accession>A0AAN7NZ93</accession>
<evidence type="ECO:0000313" key="3">
    <source>
        <dbReference type="Proteomes" id="UP001353858"/>
    </source>
</evidence>
<evidence type="ECO:0000313" key="2">
    <source>
        <dbReference type="EMBL" id="KAK4873474.1"/>
    </source>
</evidence>
<sequence length="90" mass="10403">MKPMVLIFFFVFSYVFCQDFVCQKNVPYKENNCNKCFCTHNSKLACLNRACNNELSRKLENCQIGTTSKMDCNNCWCIDDIGTVCTNNKC</sequence>
<protein>
    <recommendedName>
        <fullName evidence="4">Protease inhibitor</fullName>
    </recommendedName>
</protein>
<comment type="caution">
    <text evidence="2">The sequence shown here is derived from an EMBL/GenBank/DDBJ whole genome shotgun (WGS) entry which is preliminary data.</text>
</comment>
<proteinExistence type="predicted"/>
<reference evidence="3" key="1">
    <citation type="submission" date="2023-01" db="EMBL/GenBank/DDBJ databases">
        <title>Key to firefly adult light organ development and bioluminescence: homeobox transcription factors regulate luciferase expression and transportation to peroxisome.</title>
        <authorList>
            <person name="Fu X."/>
        </authorList>
    </citation>
    <scope>NUCLEOTIDE SEQUENCE [LARGE SCALE GENOMIC DNA]</scope>
</reference>
<dbReference type="Proteomes" id="UP001353858">
    <property type="component" value="Unassembled WGS sequence"/>
</dbReference>
<organism evidence="2 3">
    <name type="scientific">Aquatica leii</name>
    <dbReference type="NCBI Taxonomy" id="1421715"/>
    <lineage>
        <taxon>Eukaryota</taxon>
        <taxon>Metazoa</taxon>
        <taxon>Ecdysozoa</taxon>
        <taxon>Arthropoda</taxon>
        <taxon>Hexapoda</taxon>
        <taxon>Insecta</taxon>
        <taxon>Pterygota</taxon>
        <taxon>Neoptera</taxon>
        <taxon>Endopterygota</taxon>
        <taxon>Coleoptera</taxon>
        <taxon>Polyphaga</taxon>
        <taxon>Elateriformia</taxon>
        <taxon>Elateroidea</taxon>
        <taxon>Lampyridae</taxon>
        <taxon>Luciolinae</taxon>
        <taxon>Aquatica</taxon>
    </lineage>
</organism>
<feature type="signal peptide" evidence="1">
    <location>
        <begin position="1"/>
        <end position="17"/>
    </location>
</feature>
<dbReference type="EMBL" id="JARPUR010000007">
    <property type="protein sequence ID" value="KAK4873474.1"/>
    <property type="molecule type" value="Genomic_DNA"/>
</dbReference>